<dbReference type="Pfam" id="PF07714">
    <property type="entry name" value="PK_Tyr_Ser-Thr"/>
    <property type="match status" value="1"/>
</dbReference>
<gene>
    <name evidence="7" type="ORF">V6N11_074869</name>
</gene>
<evidence type="ECO:0000259" key="6">
    <source>
        <dbReference type="PROSITE" id="PS50011"/>
    </source>
</evidence>
<evidence type="ECO:0000256" key="4">
    <source>
        <dbReference type="ARBA" id="ARBA00022989"/>
    </source>
</evidence>
<organism evidence="7 8">
    <name type="scientific">Hibiscus sabdariffa</name>
    <name type="common">roselle</name>
    <dbReference type="NCBI Taxonomy" id="183260"/>
    <lineage>
        <taxon>Eukaryota</taxon>
        <taxon>Viridiplantae</taxon>
        <taxon>Streptophyta</taxon>
        <taxon>Embryophyta</taxon>
        <taxon>Tracheophyta</taxon>
        <taxon>Spermatophyta</taxon>
        <taxon>Magnoliopsida</taxon>
        <taxon>eudicotyledons</taxon>
        <taxon>Gunneridae</taxon>
        <taxon>Pentapetalae</taxon>
        <taxon>rosids</taxon>
        <taxon>malvids</taxon>
        <taxon>Malvales</taxon>
        <taxon>Malvaceae</taxon>
        <taxon>Malvoideae</taxon>
        <taxon>Hibiscus</taxon>
    </lineage>
</organism>
<proteinExistence type="predicted"/>
<dbReference type="SUPFAM" id="SSF56112">
    <property type="entry name" value="Protein kinase-like (PK-like)"/>
    <property type="match status" value="1"/>
</dbReference>
<evidence type="ECO:0000256" key="3">
    <source>
        <dbReference type="ARBA" id="ARBA00022729"/>
    </source>
</evidence>
<evidence type="ECO:0000313" key="8">
    <source>
        <dbReference type="Proteomes" id="UP001396334"/>
    </source>
</evidence>
<evidence type="ECO:0000256" key="5">
    <source>
        <dbReference type="ARBA" id="ARBA00023136"/>
    </source>
</evidence>
<keyword evidence="3" id="KW-0732">Signal</keyword>
<name>A0ABR2R4Y1_9ROSI</name>
<dbReference type="Gene3D" id="1.10.510.10">
    <property type="entry name" value="Transferase(Phosphotransferase) domain 1"/>
    <property type="match status" value="2"/>
</dbReference>
<sequence>MYTSSSSAFRRSRSDDPAPGLFSFEIDPVEANQIVLAWNMPRACWFSGTWDQQSTDNELQLSSGNENGISVESDQQLHIRFLKRIGTNRFILEVVQGCSNASVGVGRDNRCSIWIGDLLNLQQLGYDDTTGNVLYIKLADSEIDSETSPTNTKRVIVVAIMTRRLTIISTELGKESLVAFGYKDLEKATNSEMMGKGGFGSVFKGTLPDRSIIAVKKLESINQGEKQFCTEISTIGKINHVNLVRLRGFCSEGSRKLLVYDFMPNGTLDRHLFHGIDSEPLDWKTRYQVALGAARDFGLAKLLGREFSRVLTTVRGTVGYLAPEWISGVAITPKADVYTQRASMDQVVQILEGFFDLSVSPMPRFLV</sequence>
<dbReference type="InterPro" id="IPR011009">
    <property type="entry name" value="Kinase-like_dom_sf"/>
</dbReference>
<dbReference type="PROSITE" id="PS50011">
    <property type="entry name" value="PROTEIN_KINASE_DOM"/>
    <property type="match status" value="1"/>
</dbReference>
<dbReference type="InterPro" id="IPR001245">
    <property type="entry name" value="Ser-Thr/Tyr_kinase_cat_dom"/>
</dbReference>
<comment type="caution">
    <text evidence="7">The sequence shown here is derived from an EMBL/GenBank/DDBJ whole genome shotgun (WGS) entry which is preliminary data.</text>
</comment>
<dbReference type="Proteomes" id="UP001396334">
    <property type="component" value="Unassembled WGS sequence"/>
</dbReference>
<comment type="subcellular location">
    <subcellularLocation>
        <location evidence="1">Membrane</location>
        <topology evidence="1">Single-pass membrane protein</topology>
    </subcellularLocation>
</comment>
<evidence type="ECO:0000256" key="1">
    <source>
        <dbReference type="ARBA" id="ARBA00004167"/>
    </source>
</evidence>
<protein>
    <recommendedName>
        <fullName evidence="6">Protein kinase domain-containing protein</fullName>
    </recommendedName>
</protein>
<feature type="domain" description="Protein kinase" evidence="6">
    <location>
        <begin position="188"/>
        <end position="367"/>
    </location>
</feature>
<keyword evidence="8" id="KW-1185">Reference proteome</keyword>
<evidence type="ECO:0000313" key="7">
    <source>
        <dbReference type="EMBL" id="KAK9007960.1"/>
    </source>
</evidence>
<keyword evidence="5" id="KW-0472">Membrane</keyword>
<dbReference type="PANTHER" id="PTHR47974">
    <property type="entry name" value="OS07G0415500 PROTEIN"/>
    <property type="match status" value="1"/>
</dbReference>
<evidence type="ECO:0000256" key="2">
    <source>
        <dbReference type="ARBA" id="ARBA00022692"/>
    </source>
</evidence>
<reference evidence="7 8" key="1">
    <citation type="journal article" date="2024" name="G3 (Bethesda)">
        <title>Genome assembly of Hibiscus sabdariffa L. provides insights into metabolisms of medicinal natural products.</title>
        <authorList>
            <person name="Kim T."/>
        </authorList>
    </citation>
    <scope>NUCLEOTIDE SEQUENCE [LARGE SCALE GENOMIC DNA]</scope>
    <source>
        <strain evidence="7">TK-2024</strain>
        <tissue evidence="7">Old leaves</tissue>
    </source>
</reference>
<dbReference type="EMBL" id="JBBPBN010000026">
    <property type="protein sequence ID" value="KAK9007960.1"/>
    <property type="molecule type" value="Genomic_DNA"/>
</dbReference>
<accession>A0ABR2R4Y1</accession>
<dbReference type="PANTHER" id="PTHR47974:SF19">
    <property type="entry name" value="RECEPTOR-LIKE SERINE_THREONINE-PROTEIN KINASE"/>
    <property type="match status" value="1"/>
</dbReference>
<keyword evidence="4" id="KW-1133">Transmembrane helix</keyword>
<dbReference type="InterPro" id="IPR000719">
    <property type="entry name" value="Prot_kinase_dom"/>
</dbReference>
<keyword evidence="2" id="KW-0812">Transmembrane</keyword>